<dbReference type="Gene3D" id="3.40.50.300">
    <property type="entry name" value="P-loop containing nucleotide triphosphate hydrolases"/>
    <property type="match status" value="1"/>
</dbReference>
<keyword evidence="6" id="KW-0067">ATP-binding</keyword>
<dbReference type="SUPFAM" id="SSF52540">
    <property type="entry name" value="P-loop containing nucleoside triphosphate hydrolases"/>
    <property type="match status" value="1"/>
</dbReference>
<evidence type="ECO:0000256" key="1">
    <source>
        <dbReference type="ARBA" id="ARBA00004202"/>
    </source>
</evidence>
<reference evidence="6" key="1">
    <citation type="journal article" date="2020" name="mSystems">
        <title>Genome- and Community-Level Interaction Insights into Carbon Utilization and Element Cycling Functions of Hydrothermarchaeota in Hydrothermal Sediment.</title>
        <authorList>
            <person name="Zhou Z."/>
            <person name="Liu Y."/>
            <person name="Xu W."/>
            <person name="Pan J."/>
            <person name="Luo Z.H."/>
            <person name="Li M."/>
        </authorList>
    </citation>
    <scope>NUCLEOTIDE SEQUENCE [LARGE SCALE GENOMIC DNA]</scope>
    <source>
        <strain evidence="6">SpSt-8</strain>
    </source>
</reference>
<comment type="caution">
    <text evidence="6">The sequence shown here is derived from an EMBL/GenBank/DDBJ whole genome shotgun (WGS) entry which is preliminary data.</text>
</comment>
<evidence type="ECO:0000256" key="3">
    <source>
        <dbReference type="ARBA" id="ARBA00022475"/>
    </source>
</evidence>
<organism evidence="6">
    <name type="scientific">Thermofilum pendens</name>
    <dbReference type="NCBI Taxonomy" id="2269"/>
    <lineage>
        <taxon>Archaea</taxon>
        <taxon>Thermoproteota</taxon>
        <taxon>Thermoprotei</taxon>
        <taxon>Thermofilales</taxon>
        <taxon>Thermofilaceae</taxon>
        <taxon>Thermofilum</taxon>
    </lineage>
</organism>
<comment type="subcellular location">
    <subcellularLocation>
        <location evidence="1">Cell membrane</location>
        <topology evidence="1">Peripheral membrane protein</topology>
    </subcellularLocation>
</comment>
<dbReference type="GO" id="GO:0006811">
    <property type="term" value="P:monoatomic ion transport"/>
    <property type="evidence" value="ECO:0007669"/>
    <property type="project" value="UniProtKB-KW"/>
</dbReference>
<proteinExistence type="predicted"/>
<keyword evidence="5" id="KW-0472">Membrane</keyword>
<evidence type="ECO:0000256" key="2">
    <source>
        <dbReference type="ARBA" id="ARBA00022448"/>
    </source>
</evidence>
<accession>A0A7C3SKP4</accession>
<sequence length="75" mass="8419">MLKKLSASGMTVISSMHAPTHAYRYADKVVALKQGRVCACVRPEEVITEENIEQIYGVRARVLPEYRAVVLDVTR</sequence>
<protein>
    <submittedName>
        <fullName evidence="6">ABC transporter ATP-binding protein</fullName>
    </submittedName>
</protein>
<evidence type="ECO:0000256" key="4">
    <source>
        <dbReference type="ARBA" id="ARBA00023065"/>
    </source>
</evidence>
<dbReference type="GO" id="GO:0005524">
    <property type="term" value="F:ATP binding"/>
    <property type="evidence" value="ECO:0007669"/>
    <property type="project" value="UniProtKB-KW"/>
</dbReference>
<dbReference type="PANTHER" id="PTHR42771:SF2">
    <property type="entry name" value="IRON(3+)-HYDROXAMATE IMPORT ATP-BINDING PROTEIN FHUC"/>
    <property type="match status" value="1"/>
</dbReference>
<name>A0A7C3SKP4_THEPE</name>
<dbReference type="PANTHER" id="PTHR42771">
    <property type="entry name" value="IRON(3+)-HYDROXAMATE IMPORT ATP-BINDING PROTEIN FHUC"/>
    <property type="match status" value="1"/>
</dbReference>
<evidence type="ECO:0000313" key="6">
    <source>
        <dbReference type="EMBL" id="HGB24714.1"/>
    </source>
</evidence>
<evidence type="ECO:0000256" key="5">
    <source>
        <dbReference type="ARBA" id="ARBA00023136"/>
    </source>
</evidence>
<gene>
    <name evidence="6" type="ORF">ENV88_01420</name>
</gene>
<keyword evidence="3" id="KW-1003">Cell membrane</keyword>
<dbReference type="InterPro" id="IPR027417">
    <property type="entry name" value="P-loop_NTPase"/>
</dbReference>
<dbReference type="GO" id="GO:0005886">
    <property type="term" value="C:plasma membrane"/>
    <property type="evidence" value="ECO:0007669"/>
    <property type="project" value="UniProtKB-SubCell"/>
</dbReference>
<keyword evidence="4" id="KW-0406">Ion transport</keyword>
<dbReference type="InterPro" id="IPR051535">
    <property type="entry name" value="Siderophore_ABC-ATPase"/>
</dbReference>
<keyword evidence="6" id="KW-0547">Nucleotide-binding</keyword>
<keyword evidence="2" id="KW-0813">Transport</keyword>
<dbReference type="AlphaFoldDB" id="A0A7C3SKP4"/>
<dbReference type="EMBL" id="DTIB01000032">
    <property type="protein sequence ID" value="HGB24714.1"/>
    <property type="molecule type" value="Genomic_DNA"/>
</dbReference>